<accession>A8M941</accession>
<dbReference type="PANTHER" id="PTHR37030">
    <property type="entry name" value="NUCLEOTIDYLTRANSFERASE"/>
    <property type="match status" value="1"/>
</dbReference>
<reference evidence="2 3" key="1">
    <citation type="submission" date="2007-10" db="EMBL/GenBank/DDBJ databases">
        <title>Complete sequence of Caldivirga maquilingensis IC-167.</title>
        <authorList>
            <consortium name="US DOE Joint Genome Institute"/>
            <person name="Copeland A."/>
            <person name="Lucas S."/>
            <person name="Lapidus A."/>
            <person name="Barry K."/>
            <person name="Glavina del Rio T."/>
            <person name="Dalin E."/>
            <person name="Tice H."/>
            <person name="Pitluck S."/>
            <person name="Saunders E."/>
            <person name="Brettin T."/>
            <person name="Bruce D."/>
            <person name="Detter J.C."/>
            <person name="Han C."/>
            <person name="Schmutz J."/>
            <person name="Larimer F."/>
            <person name="Land M."/>
            <person name="Hauser L."/>
            <person name="Kyrpides N."/>
            <person name="Ivanova N."/>
            <person name="Biddle J.F."/>
            <person name="Zhang Z."/>
            <person name="Fitz-Gibbon S.T."/>
            <person name="Lowe T.M."/>
            <person name="Saltikov C."/>
            <person name="House C.H."/>
            <person name="Richardson P."/>
        </authorList>
    </citation>
    <scope>NUCLEOTIDE SEQUENCE [LARGE SCALE GENOMIC DNA]</scope>
    <source>
        <strain evidence="3">ATCC 700844 / DSM 13496 / JCM 10307 / IC-167</strain>
    </source>
</reference>
<dbReference type="Proteomes" id="UP000001137">
    <property type="component" value="Chromosome"/>
</dbReference>
<dbReference type="OrthoDB" id="40412at2157"/>
<gene>
    <name evidence="2" type="ordered locus">Cmaq_1435</name>
</gene>
<dbReference type="GeneID" id="5708961"/>
<dbReference type="HOGENOM" id="CLU_159724_1_0_2"/>
<dbReference type="EMBL" id="CP000852">
    <property type="protein sequence ID" value="ABW02260.1"/>
    <property type="molecule type" value="Genomic_DNA"/>
</dbReference>
<organism evidence="2 3">
    <name type="scientific">Caldivirga maquilingensis (strain ATCC 700844 / DSM 13496 / JCM 10307 / IC-167)</name>
    <dbReference type="NCBI Taxonomy" id="397948"/>
    <lineage>
        <taxon>Archaea</taxon>
        <taxon>Thermoproteota</taxon>
        <taxon>Thermoprotei</taxon>
        <taxon>Thermoproteales</taxon>
        <taxon>Thermoproteaceae</taxon>
        <taxon>Caldivirga</taxon>
    </lineage>
</organism>
<dbReference type="Pfam" id="PF01909">
    <property type="entry name" value="NTP_transf_2"/>
    <property type="match status" value="1"/>
</dbReference>
<dbReference type="InterPro" id="IPR043519">
    <property type="entry name" value="NT_sf"/>
</dbReference>
<dbReference type="eggNOG" id="arCOG01205">
    <property type="taxonomic scope" value="Archaea"/>
</dbReference>
<dbReference type="RefSeq" id="WP_012186479.1">
    <property type="nucleotide sequence ID" value="NC_009954.1"/>
</dbReference>
<proteinExistence type="predicted"/>
<evidence type="ECO:0000259" key="1">
    <source>
        <dbReference type="Pfam" id="PF01909"/>
    </source>
</evidence>
<dbReference type="SUPFAM" id="SSF81301">
    <property type="entry name" value="Nucleotidyltransferase"/>
    <property type="match status" value="1"/>
</dbReference>
<protein>
    <submittedName>
        <fullName evidence="2">DNA polymerase beta domain protein region</fullName>
    </submittedName>
</protein>
<sequence>MMDERLSMLREWREWARAVAEAVKRVRGDAEVYVIGGAVEGRLTVLSDIDVLIALPQSPSLQEAAKLRAEVWVEMERMGLPPHLPIELHIIGTEQLARYIKGKPVVRLA</sequence>
<dbReference type="CDD" id="cd05403">
    <property type="entry name" value="NT_KNTase_like"/>
    <property type="match status" value="1"/>
</dbReference>
<feature type="domain" description="Polymerase nucleotidyl transferase" evidence="1">
    <location>
        <begin position="18"/>
        <end position="67"/>
    </location>
</feature>
<keyword evidence="3" id="KW-1185">Reference proteome</keyword>
<dbReference type="GO" id="GO:0016779">
    <property type="term" value="F:nucleotidyltransferase activity"/>
    <property type="evidence" value="ECO:0007669"/>
    <property type="project" value="InterPro"/>
</dbReference>
<dbReference type="KEGG" id="cma:Cmaq_1435"/>
<dbReference type="STRING" id="397948.Cmaq_1435"/>
<name>A8M941_CALMQ</name>
<dbReference type="Gene3D" id="3.30.460.10">
    <property type="entry name" value="Beta Polymerase, domain 2"/>
    <property type="match status" value="1"/>
</dbReference>
<dbReference type="AlphaFoldDB" id="A8M941"/>
<evidence type="ECO:0000313" key="3">
    <source>
        <dbReference type="Proteomes" id="UP000001137"/>
    </source>
</evidence>
<dbReference type="PANTHER" id="PTHR37030:SF3">
    <property type="entry name" value="POLYMERASE NUCLEOTIDYL TRANSFERASE DOMAIN-CONTAINING PROTEIN"/>
    <property type="match status" value="1"/>
</dbReference>
<evidence type="ECO:0000313" key="2">
    <source>
        <dbReference type="EMBL" id="ABW02260.1"/>
    </source>
</evidence>
<dbReference type="InterPro" id="IPR002934">
    <property type="entry name" value="Polymerase_NTP_transf_dom"/>
</dbReference>